<dbReference type="AlphaFoldDB" id="A0A1D6UX86"/>
<gene>
    <name evidence="12" type="primary">ND4L</name>
</gene>
<evidence type="ECO:0000256" key="6">
    <source>
        <dbReference type="ARBA" id="ARBA00022989"/>
    </source>
</evidence>
<sequence>MNMYLMISFIFVLFFFCFNHKHLLLMLLILEYFVILLFFILINYLMYYNLELYFGIIFLVFSVCEGVLGLSILVMFIRLHGNDMLFSMNLMW</sequence>
<feature type="transmembrane region" description="Helical" evidence="11">
    <location>
        <begin position="52"/>
        <end position="77"/>
    </location>
</feature>
<keyword evidence="4 11" id="KW-0812">Transmembrane</keyword>
<evidence type="ECO:0000256" key="10">
    <source>
        <dbReference type="ARBA" id="ARBA00049551"/>
    </source>
</evidence>
<keyword evidence="6 11" id="KW-1133">Transmembrane helix</keyword>
<evidence type="ECO:0000256" key="11">
    <source>
        <dbReference type="SAM" id="Phobius"/>
    </source>
</evidence>
<feature type="transmembrane region" description="Helical" evidence="11">
    <location>
        <begin position="23"/>
        <end position="46"/>
    </location>
</feature>
<evidence type="ECO:0000256" key="1">
    <source>
        <dbReference type="ARBA" id="ARBA00004141"/>
    </source>
</evidence>
<reference evidence="12" key="1">
    <citation type="submission" date="2011-11" db="EMBL/GenBank/DDBJ databases">
        <authorList>
            <person name="Ma Y."/>
            <person name="Lu L."/>
        </authorList>
    </citation>
    <scope>NUCLEOTIDE SEQUENCE</scope>
</reference>
<keyword evidence="8 11" id="KW-0472">Membrane</keyword>
<keyword evidence="5" id="KW-1278">Translocase</keyword>
<keyword evidence="7" id="KW-0520">NAD</keyword>
<evidence type="ECO:0000256" key="7">
    <source>
        <dbReference type="ARBA" id="ARBA00023027"/>
    </source>
</evidence>
<dbReference type="EMBL" id="JN989543">
    <property type="protein sequence ID" value="AEV56628.1"/>
    <property type="molecule type" value="Genomic_DNA"/>
</dbReference>
<evidence type="ECO:0000256" key="9">
    <source>
        <dbReference type="ARBA" id="ARBA00031586"/>
    </source>
</evidence>
<geneLocation type="mitochondrion" evidence="12"/>
<evidence type="ECO:0000256" key="2">
    <source>
        <dbReference type="ARBA" id="ARBA00010519"/>
    </source>
</evidence>
<comment type="similarity">
    <text evidence="2">Belongs to the complex I subunit 4L family.</text>
</comment>
<dbReference type="GO" id="GO:0008137">
    <property type="term" value="F:NADH dehydrogenase (ubiquinone) activity"/>
    <property type="evidence" value="ECO:0007669"/>
    <property type="project" value="UniProtKB-EC"/>
</dbReference>
<dbReference type="Gene3D" id="1.10.287.3510">
    <property type="match status" value="1"/>
</dbReference>
<accession>A0A1D6UX86</accession>
<keyword evidence="12" id="KW-0496">Mitochondrion</keyword>
<evidence type="ECO:0000256" key="5">
    <source>
        <dbReference type="ARBA" id="ARBA00022967"/>
    </source>
</evidence>
<evidence type="ECO:0000256" key="8">
    <source>
        <dbReference type="ARBA" id="ARBA00023136"/>
    </source>
</evidence>
<evidence type="ECO:0000256" key="3">
    <source>
        <dbReference type="ARBA" id="ARBA00016612"/>
    </source>
</evidence>
<name>A0A1D6UX86_9HEMI</name>
<dbReference type="Pfam" id="PF00420">
    <property type="entry name" value="Oxidored_q2"/>
    <property type="match status" value="1"/>
</dbReference>
<dbReference type="InterPro" id="IPR039428">
    <property type="entry name" value="NUOK/Mnh_C1-like"/>
</dbReference>
<comment type="subcellular location">
    <subcellularLocation>
        <location evidence="1">Membrane</location>
        <topology evidence="1">Multi-pass membrane protein</topology>
    </subcellularLocation>
</comment>
<dbReference type="GO" id="GO:0016020">
    <property type="term" value="C:membrane"/>
    <property type="evidence" value="ECO:0007669"/>
    <property type="project" value="UniProtKB-SubCell"/>
</dbReference>
<evidence type="ECO:0000256" key="4">
    <source>
        <dbReference type="ARBA" id="ARBA00022692"/>
    </source>
</evidence>
<comment type="catalytic activity">
    <reaction evidence="10">
        <text>a ubiquinone + NADH + 5 H(+)(in) = a ubiquinol + NAD(+) + 4 H(+)(out)</text>
        <dbReference type="Rhea" id="RHEA:29091"/>
        <dbReference type="Rhea" id="RHEA-COMP:9565"/>
        <dbReference type="Rhea" id="RHEA-COMP:9566"/>
        <dbReference type="ChEBI" id="CHEBI:15378"/>
        <dbReference type="ChEBI" id="CHEBI:16389"/>
        <dbReference type="ChEBI" id="CHEBI:17976"/>
        <dbReference type="ChEBI" id="CHEBI:57540"/>
        <dbReference type="ChEBI" id="CHEBI:57945"/>
        <dbReference type="EC" id="7.1.1.2"/>
    </reaction>
</comment>
<proteinExistence type="inferred from homology"/>
<organism evidence="12">
    <name type="scientific">Stenopirates sp. NKU01</name>
    <dbReference type="NCBI Taxonomy" id="1124183"/>
    <lineage>
        <taxon>Eukaryota</taxon>
        <taxon>Metazoa</taxon>
        <taxon>Ecdysozoa</taxon>
        <taxon>Arthropoda</taxon>
        <taxon>Hexapoda</taxon>
        <taxon>Insecta</taxon>
        <taxon>Pterygota</taxon>
        <taxon>Neoptera</taxon>
        <taxon>Paraneoptera</taxon>
        <taxon>Hemiptera</taxon>
        <taxon>Heteroptera</taxon>
        <taxon>Enicocephalidae</taxon>
        <taxon>Stenopirates</taxon>
    </lineage>
</organism>
<evidence type="ECO:0000313" key="12">
    <source>
        <dbReference type="EMBL" id="AEV56628.1"/>
    </source>
</evidence>
<protein>
    <recommendedName>
        <fullName evidence="3">NADH-ubiquinone oxidoreductase chain 4L</fullName>
    </recommendedName>
    <alternativeName>
        <fullName evidence="9">NADH dehydrogenase subunit 4L</fullName>
    </alternativeName>
</protein>